<evidence type="ECO:0000259" key="2">
    <source>
        <dbReference type="Pfam" id="PF13518"/>
    </source>
</evidence>
<accession>A0A917UXF2</accession>
<protein>
    <recommendedName>
        <fullName evidence="2">Insertion element IS150 protein InsJ-like helix-turn-helix domain-containing protein</fullName>
    </recommendedName>
</protein>
<gene>
    <name evidence="3" type="ORF">GCM10011372_33730</name>
</gene>
<name>A0A917UXF2_9MICO</name>
<dbReference type="AlphaFoldDB" id="A0A917UXF2"/>
<dbReference type="Proteomes" id="UP000636956">
    <property type="component" value="Unassembled WGS sequence"/>
</dbReference>
<reference evidence="3" key="2">
    <citation type="submission" date="2020-09" db="EMBL/GenBank/DDBJ databases">
        <authorList>
            <person name="Sun Q."/>
            <person name="Zhou Y."/>
        </authorList>
    </citation>
    <scope>NUCLEOTIDE SEQUENCE</scope>
    <source>
        <strain evidence="3">CGMCC 1.8984</strain>
    </source>
</reference>
<dbReference type="InterPro" id="IPR055247">
    <property type="entry name" value="InsJ-like_HTH"/>
</dbReference>
<reference evidence="3" key="1">
    <citation type="journal article" date="2014" name="Int. J. Syst. Evol. Microbiol.">
        <title>Complete genome sequence of Corynebacterium casei LMG S-19264T (=DSM 44701T), isolated from a smear-ripened cheese.</title>
        <authorList>
            <consortium name="US DOE Joint Genome Institute (JGI-PGF)"/>
            <person name="Walter F."/>
            <person name="Albersmeier A."/>
            <person name="Kalinowski J."/>
            <person name="Ruckert C."/>
        </authorList>
    </citation>
    <scope>NUCLEOTIDE SEQUENCE</scope>
    <source>
        <strain evidence="3">CGMCC 1.8984</strain>
    </source>
</reference>
<dbReference type="SUPFAM" id="SSF46689">
    <property type="entry name" value="Homeodomain-like"/>
    <property type="match status" value="1"/>
</dbReference>
<feature type="region of interest" description="Disordered" evidence="1">
    <location>
        <begin position="46"/>
        <end position="75"/>
    </location>
</feature>
<organism evidence="3 4">
    <name type="scientific">Agromyces bauzanensis</name>
    <dbReference type="NCBI Taxonomy" id="1308924"/>
    <lineage>
        <taxon>Bacteria</taxon>
        <taxon>Bacillati</taxon>
        <taxon>Actinomycetota</taxon>
        <taxon>Actinomycetes</taxon>
        <taxon>Micrococcales</taxon>
        <taxon>Microbacteriaceae</taxon>
        <taxon>Agromyces</taxon>
    </lineage>
</organism>
<proteinExistence type="predicted"/>
<evidence type="ECO:0000313" key="3">
    <source>
        <dbReference type="EMBL" id="GGJ92475.1"/>
    </source>
</evidence>
<dbReference type="InterPro" id="IPR009057">
    <property type="entry name" value="Homeodomain-like_sf"/>
</dbReference>
<dbReference type="EMBL" id="BMMD01000028">
    <property type="protein sequence ID" value="GGJ92475.1"/>
    <property type="molecule type" value="Genomic_DNA"/>
</dbReference>
<dbReference type="Pfam" id="PF13518">
    <property type="entry name" value="HTH_28"/>
    <property type="match status" value="1"/>
</dbReference>
<evidence type="ECO:0000256" key="1">
    <source>
        <dbReference type="SAM" id="MobiDB-lite"/>
    </source>
</evidence>
<sequence>MAIRNQNRVIVLSIVNGGLSVTEAAARIGVGRQWVHVLLARYREHGEAGLEPHSRRPRSSPAMTDEKTRAGSSPA</sequence>
<comment type="caution">
    <text evidence="3">The sequence shown here is derived from an EMBL/GenBank/DDBJ whole genome shotgun (WGS) entry which is preliminary data.</text>
</comment>
<feature type="domain" description="Insertion element IS150 protein InsJ-like helix-turn-helix" evidence="2">
    <location>
        <begin position="10"/>
        <end position="58"/>
    </location>
</feature>
<keyword evidence="4" id="KW-1185">Reference proteome</keyword>
<dbReference type="RefSeq" id="WP_188744570.1">
    <property type="nucleotide sequence ID" value="NZ_BAABFW010000064.1"/>
</dbReference>
<evidence type="ECO:0000313" key="4">
    <source>
        <dbReference type="Proteomes" id="UP000636956"/>
    </source>
</evidence>